<comment type="caution">
    <text evidence="3">The sequence shown here is derived from an EMBL/GenBank/DDBJ whole genome shotgun (WGS) entry which is preliminary data.</text>
</comment>
<feature type="compositionally biased region" description="Low complexity" evidence="2">
    <location>
        <begin position="63"/>
        <end position="81"/>
    </location>
</feature>
<dbReference type="OrthoDB" id="2435707at2759"/>
<dbReference type="AlphaFoldDB" id="A0A915Z252"/>
<dbReference type="Proteomes" id="UP000684084">
    <property type="component" value="Unassembled WGS sequence"/>
</dbReference>
<feature type="region of interest" description="Disordered" evidence="2">
    <location>
        <begin position="51"/>
        <end position="81"/>
    </location>
</feature>
<proteinExistence type="predicted"/>
<gene>
    <name evidence="3" type="ORF">CHRIB12_LOCUS7011</name>
</gene>
<feature type="compositionally biased region" description="Basic and acidic residues" evidence="2">
    <location>
        <begin position="304"/>
        <end position="315"/>
    </location>
</feature>
<evidence type="ECO:0000256" key="1">
    <source>
        <dbReference type="SAM" id="Coils"/>
    </source>
</evidence>
<feature type="compositionally biased region" description="Basic and acidic residues" evidence="2">
    <location>
        <begin position="323"/>
        <end position="338"/>
    </location>
</feature>
<dbReference type="EMBL" id="CAGKOT010000012">
    <property type="protein sequence ID" value="CAB5357941.1"/>
    <property type="molecule type" value="Genomic_DNA"/>
</dbReference>
<evidence type="ECO:0000313" key="4">
    <source>
        <dbReference type="Proteomes" id="UP000684084"/>
    </source>
</evidence>
<organism evidence="3 4">
    <name type="scientific">Rhizophagus irregularis</name>
    <dbReference type="NCBI Taxonomy" id="588596"/>
    <lineage>
        <taxon>Eukaryota</taxon>
        <taxon>Fungi</taxon>
        <taxon>Fungi incertae sedis</taxon>
        <taxon>Mucoromycota</taxon>
        <taxon>Glomeromycotina</taxon>
        <taxon>Glomeromycetes</taxon>
        <taxon>Glomerales</taxon>
        <taxon>Glomeraceae</taxon>
        <taxon>Rhizophagus</taxon>
    </lineage>
</organism>
<protein>
    <submittedName>
        <fullName evidence="3">Uncharacterized protein</fullName>
    </submittedName>
</protein>
<feature type="compositionally biased region" description="Acidic residues" evidence="2">
    <location>
        <begin position="219"/>
        <end position="272"/>
    </location>
</feature>
<feature type="compositionally biased region" description="Acidic residues" evidence="2">
    <location>
        <begin position="279"/>
        <end position="294"/>
    </location>
</feature>
<name>A0A915Z252_9GLOM</name>
<feature type="compositionally biased region" description="Polar residues" evidence="2">
    <location>
        <begin position="51"/>
        <end position="62"/>
    </location>
</feature>
<keyword evidence="1" id="KW-0175">Coiled coil</keyword>
<evidence type="ECO:0000313" key="3">
    <source>
        <dbReference type="EMBL" id="CAB5357941.1"/>
    </source>
</evidence>
<evidence type="ECO:0000256" key="2">
    <source>
        <dbReference type="SAM" id="MobiDB-lite"/>
    </source>
</evidence>
<accession>A0A915Z252</accession>
<reference evidence="3" key="1">
    <citation type="submission" date="2020-05" db="EMBL/GenBank/DDBJ databases">
        <authorList>
            <person name="Rincon C."/>
            <person name="Sanders R I."/>
            <person name="Robbins C."/>
            <person name="Chaturvedi A."/>
        </authorList>
    </citation>
    <scope>NUCLEOTIDE SEQUENCE</scope>
    <source>
        <strain evidence="3">CHB12</strain>
    </source>
</reference>
<feature type="region of interest" description="Disordered" evidence="2">
    <location>
        <begin position="209"/>
        <end position="387"/>
    </location>
</feature>
<sequence length="387" mass="45418">MSNNNDLQEQLDLIKKQNEALLEKINSLDSTFSFPTTITNYNRPFTALSFQRPSSTASTRRPFTSFTASTRRPSTSSSITSVAVSPSTSFTASTRRPSTSSSITSVVTHSFIQKPKKKYISKADMLNALNISNEVYTTCVAAMRICADYQLEYNYAYKDIPKNILFKIIEKFKLRTKDLHIPFGFNDWFAYELLKKHVQHVRDHKAKNRNGYFKKRNQDEEEEEVRNEKQEEEEEVRNEEQEVEEEEEVRNEEQEEEEEEEVRNEEQEEEKEEEVRNEEQEEEEEEVRNEEQEEEIRTVIIRIEGNEEIRNRNEENDVEDEDQAKKRTGEPMKKDSNNKRLKVTSKITNGRSLRRRPMAVNKEEVNRSASGVVSTSNKNNKKKTKKK</sequence>
<feature type="coiled-coil region" evidence="1">
    <location>
        <begin position="4"/>
        <end position="31"/>
    </location>
</feature>